<evidence type="ECO:0000256" key="3">
    <source>
        <dbReference type="ARBA" id="ARBA00022603"/>
    </source>
</evidence>
<dbReference type="PANTHER" id="PTHR16515">
    <property type="entry name" value="PR DOMAIN ZINC FINGER PROTEIN"/>
    <property type="match status" value="1"/>
</dbReference>
<evidence type="ECO:0000259" key="18">
    <source>
        <dbReference type="PROSITE" id="PS50806"/>
    </source>
</evidence>
<keyword evidence="11" id="KW-0238">DNA-binding</keyword>
<dbReference type="Gene3D" id="3.30.160.60">
    <property type="entry name" value="Classic Zinc Finger"/>
    <property type="match status" value="6"/>
</dbReference>
<evidence type="ECO:0000256" key="12">
    <source>
        <dbReference type="ARBA" id="ARBA00023163"/>
    </source>
</evidence>
<dbReference type="InterPro" id="IPR050331">
    <property type="entry name" value="Zinc_finger"/>
</dbReference>
<dbReference type="GeneTree" id="ENSGT00940000158211"/>
<dbReference type="Gene3D" id="2.170.270.10">
    <property type="entry name" value="SET domain"/>
    <property type="match status" value="1"/>
</dbReference>
<dbReference type="FunFam" id="3.30.160.60:FF:002343">
    <property type="entry name" value="Zinc finger protein 33A"/>
    <property type="match status" value="2"/>
</dbReference>
<keyword evidence="4" id="KW-0808">Transferase</keyword>
<evidence type="ECO:0000256" key="11">
    <source>
        <dbReference type="ARBA" id="ARBA00023125"/>
    </source>
</evidence>
<dbReference type="InterPro" id="IPR046341">
    <property type="entry name" value="SET_dom_sf"/>
</dbReference>
<dbReference type="PROSITE" id="PS50806">
    <property type="entry name" value="KRAB_RELATED"/>
    <property type="match status" value="1"/>
</dbReference>
<evidence type="ECO:0000256" key="6">
    <source>
        <dbReference type="ARBA" id="ARBA00022723"/>
    </source>
</evidence>
<keyword evidence="8 14" id="KW-0863">Zinc-finger</keyword>
<sequence>MSSSEEDDFDDLKRYFSKTEWIHLVKAEKVRYRSVRRNHLAMLAIGLNSPVPAFMRKGRPQMDNTAPLFEPSDSEEEDEWTPHLERYTPAPRSLRSPTRRPAASRVGTTRRPAASRVGTTRRPAASRVGTTRRPAASRVGTTGRPTAPHLDNAATSTEQEGEADTQAVPQREAQQPHPKPTASGLSKRQWLERRGQTQDLNYQRGKNLRDRTRVSYIEEEEPKDDHFLFCEDCCDFFIGKCELHGAPVFIPDTPAPQGAPDRARLTLPPGLEIKTSGIPGAGLGVFNQGDTVAVGTHYGPYEGENTEKDQAMESGYSWVIYKNRLLDDYIDAKRETYSNWMRYVNCARNEEEQNLVAFQYRGGILYRCCKPIAVGDELLVWYGEEYARDLGIVFDYIWDKKSSANDVNESSKFQIYSCPGCLLSYTSQIYLHKHIKRCHQEEYVRLLRSGEIRAESLLSSSRSQHQPTISGSSNPPLTRKQRETDKPGLHLCSQCGKSFSRVDNLRTHQRIHTGEKPYHCSQCGKSFSRVDNLRTHQRIHTGEKPYHCSQCGKSFSAGGDLRKHQRIHTGEKPYHCSQCGKSFSTGVHLRTHQRIHTGEKPYHCSQCGKSFSAGGDLRTHQRIHTGESLITVPSVGRVSVQGFISEHTSASTQGKSLITVPSVGRVSVEWIISEHTSASTQGKSLITVPSVGRVSVQGFISEHTSASTQGKSLITVPSVGRVSVQGVTSENTSASTQGKSLITVPSVGRVSVQGFISEHTSASTQGKSLITVPSVGRVSVQGVISEHTSASTQEKP</sequence>
<evidence type="ECO:0000256" key="7">
    <source>
        <dbReference type="ARBA" id="ARBA00022737"/>
    </source>
</evidence>
<evidence type="ECO:0000259" key="17">
    <source>
        <dbReference type="PROSITE" id="PS50280"/>
    </source>
</evidence>
<accession>A0A3P8ZLP3</accession>
<keyword evidence="3" id="KW-0489">Methyltransferase</keyword>
<keyword evidence="7" id="KW-0677">Repeat</keyword>
<feature type="domain" description="C2H2-type" evidence="16">
    <location>
        <begin position="518"/>
        <end position="545"/>
    </location>
</feature>
<feature type="region of interest" description="Disordered" evidence="15">
    <location>
        <begin position="458"/>
        <end position="487"/>
    </location>
</feature>
<dbReference type="InterPro" id="IPR003655">
    <property type="entry name" value="aKRAB"/>
</dbReference>
<reference evidence="19" key="3">
    <citation type="submission" date="2025-08" db="UniProtKB">
        <authorList>
            <consortium name="Ensembl"/>
        </authorList>
    </citation>
    <scope>IDENTIFICATION</scope>
</reference>
<evidence type="ECO:0000256" key="8">
    <source>
        <dbReference type="ARBA" id="ARBA00022771"/>
    </source>
</evidence>
<reference evidence="19" key="4">
    <citation type="submission" date="2025-09" db="UniProtKB">
        <authorList>
            <consortium name="Ensembl"/>
        </authorList>
    </citation>
    <scope>IDENTIFICATION</scope>
</reference>
<dbReference type="Pfam" id="PF21549">
    <property type="entry name" value="PRDM2_PR"/>
    <property type="match status" value="1"/>
</dbReference>
<dbReference type="InterPro" id="IPR013087">
    <property type="entry name" value="Znf_C2H2_type"/>
</dbReference>
<evidence type="ECO:0000259" key="16">
    <source>
        <dbReference type="PROSITE" id="PS50157"/>
    </source>
</evidence>
<keyword evidence="5" id="KW-0949">S-adenosyl-L-methionine</keyword>
<dbReference type="GO" id="GO:0005634">
    <property type="term" value="C:nucleus"/>
    <property type="evidence" value="ECO:0007669"/>
    <property type="project" value="UniProtKB-SubCell"/>
</dbReference>
<evidence type="ECO:0000313" key="19">
    <source>
        <dbReference type="Ensembl" id="ENSELUP00000029580.3"/>
    </source>
</evidence>
<dbReference type="InterPro" id="IPR036236">
    <property type="entry name" value="Znf_C2H2_sf"/>
</dbReference>
<evidence type="ECO:0000256" key="4">
    <source>
        <dbReference type="ARBA" id="ARBA00022679"/>
    </source>
</evidence>
<reference evidence="20" key="1">
    <citation type="journal article" date="2014" name="PLoS ONE">
        <title>The genome and linkage map of the northern pike (Esox lucius): conserved synteny revealed between the salmonid sister group and the Neoteleostei.</title>
        <authorList>
            <person name="Rondeau E.B."/>
            <person name="Minkley D.R."/>
            <person name="Leong J.S."/>
            <person name="Messmer A.M."/>
            <person name="Jantzen J.R."/>
            <person name="von Schalburg K.R."/>
            <person name="Lemon C."/>
            <person name="Bird N.H."/>
            <person name="Koop B.F."/>
        </authorList>
    </citation>
    <scope>NUCLEOTIDE SEQUENCE</scope>
</reference>
<dbReference type="Bgee" id="ENSELUG00000006576">
    <property type="expression patterns" value="Expressed in testis and 1 other cell type or tissue"/>
</dbReference>
<comment type="similarity">
    <text evidence="2">Belongs to the krueppel C2H2-type zinc-finger protein family.</text>
</comment>
<dbReference type="GO" id="GO:0042054">
    <property type="term" value="F:histone methyltransferase activity"/>
    <property type="evidence" value="ECO:0007669"/>
    <property type="project" value="InterPro"/>
</dbReference>
<evidence type="ECO:0000313" key="20">
    <source>
        <dbReference type="Proteomes" id="UP000265140"/>
    </source>
</evidence>
<dbReference type="InterPro" id="IPR044417">
    <property type="entry name" value="PRDM7_9_PR-SET"/>
</dbReference>
<dbReference type="FunFam" id="3.30.160.60:FF:000912">
    <property type="entry name" value="Zinc finger protein 660"/>
    <property type="match status" value="1"/>
</dbReference>
<dbReference type="SUPFAM" id="SSF82199">
    <property type="entry name" value="SET domain"/>
    <property type="match status" value="1"/>
</dbReference>
<dbReference type="GO" id="GO:0008270">
    <property type="term" value="F:zinc ion binding"/>
    <property type="evidence" value="ECO:0007669"/>
    <property type="project" value="UniProtKB-KW"/>
</dbReference>
<keyword evidence="9" id="KW-0862">Zinc</keyword>
<feature type="region of interest" description="Disordered" evidence="15">
    <location>
        <begin position="57"/>
        <end position="189"/>
    </location>
</feature>
<feature type="domain" description="C2H2-type" evidence="16">
    <location>
        <begin position="574"/>
        <end position="601"/>
    </location>
</feature>
<feature type="domain" description="C2H2-type" evidence="16">
    <location>
        <begin position="490"/>
        <end position="517"/>
    </location>
</feature>
<evidence type="ECO:0000256" key="1">
    <source>
        <dbReference type="ARBA" id="ARBA00004123"/>
    </source>
</evidence>
<feature type="domain" description="C2H2-type" evidence="16">
    <location>
        <begin position="416"/>
        <end position="444"/>
    </location>
</feature>
<evidence type="ECO:0000256" key="5">
    <source>
        <dbReference type="ARBA" id="ARBA00022691"/>
    </source>
</evidence>
<dbReference type="PANTHER" id="PTHR16515:SF58">
    <property type="entry name" value="ZINC FINGER PROTEIN 22"/>
    <property type="match status" value="1"/>
</dbReference>
<keyword evidence="20" id="KW-1185">Reference proteome</keyword>
<evidence type="ECO:0000256" key="15">
    <source>
        <dbReference type="SAM" id="MobiDB-lite"/>
    </source>
</evidence>
<feature type="domain" description="SET" evidence="17">
    <location>
        <begin position="269"/>
        <end position="383"/>
    </location>
</feature>
<dbReference type="PROSITE" id="PS00028">
    <property type="entry name" value="ZINC_FINGER_C2H2_1"/>
    <property type="match status" value="6"/>
</dbReference>
<organism evidence="19 20">
    <name type="scientific">Esox lucius</name>
    <name type="common">Northern pike</name>
    <dbReference type="NCBI Taxonomy" id="8010"/>
    <lineage>
        <taxon>Eukaryota</taxon>
        <taxon>Metazoa</taxon>
        <taxon>Chordata</taxon>
        <taxon>Craniata</taxon>
        <taxon>Vertebrata</taxon>
        <taxon>Euteleostomi</taxon>
        <taxon>Actinopterygii</taxon>
        <taxon>Neopterygii</taxon>
        <taxon>Teleostei</taxon>
        <taxon>Protacanthopterygii</taxon>
        <taxon>Esociformes</taxon>
        <taxon>Esocidae</taxon>
        <taxon>Esox</taxon>
    </lineage>
</organism>
<dbReference type="AlphaFoldDB" id="A0A3P8ZLP3"/>
<dbReference type="InterPro" id="IPR001214">
    <property type="entry name" value="SET_dom"/>
</dbReference>
<dbReference type="FunFam" id="3.30.160.60:FF:003287">
    <property type="entry name" value="Zgc:113343"/>
    <property type="match status" value="1"/>
</dbReference>
<feature type="compositionally biased region" description="Polar residues" evidence="15">
    <location>
        <begin position="458"/>
        <end position="476"/>
    </location>
</feature>
<dbReference type="STRING" id="8010.ENSELUP00000029580"/>
<dbReference type="SUPFAM" id="SSF57667">
    <property type="entry name" value="beta-beta-alpha zinc fingers"/>
    <property type="match status" value="3"/>
</dbReference>
<dbReference type="GO" id="GO:0006355">
    <property type="term" value="P:regulation of DNA-templated transcription"/>
    <property type="evidence" value="ECO:0007669"/>
    <property type="project" value="InterPro"/>
</dbReference>
<feature type="domain" description="KRAB-related" evidence="18">
    <location>
        <begin position="4"/>
        <end position="67"/>
    </location>
</feature>
<dbReference type="FunFam" id="3.30.160.60:FF:001506">
    <property type="entry name" value="Zinc finger protein"/>
    <property type="match status" value="1"/>
</dbReference>
<dbReference type="GO" id="GO:0032259">
    <property type="term" value="P:methylation"/>
    <property type="evidence" value="ECO:0007669"/>
    <property type="project" value="UniProtKB-KW"/>
</dbReference>
<protein>
    <recommendedName>
        <fullName evidence="21">Histone-lysine N-methyltransferase PRDM9-like</fullName>
    </recommendedName>
</protein>
<dbReference type="CDD" id="cd19193">
    <property type="entry name" value="PR-SET_PRDM7_9"/>
    <property type="match status" value="1"/>
</dbReference>
<evidence type="ECO:0008006" key="21">
    <source>
        <dbReference type="Google" id="ProtNLM"/>
    </source>
</evidence>
<name>A0A3P8ZLP3_ESOLU</name>
<evidence type="ECO:0000256" key="9">
    <source>
        <dbReference type="ARBA" id="ARBA00022833"/>
    </source>
</evidence>
<evidence type="ECO:0000256" key="2">
    <source>
        <dbReference type="ARBA" id="ARBA00006991"/>
    </source>
</evidence>
<evidence type="ECO:0000256" key="14">
    <source>
        <dbReference type="PROSITE-ProRule" id="PRU00042"/>
    </source>
</evidence>
<keyword evidence="10" id="KW-0805">Transcription regulation</keyword>
<dbReference type="SMART" id="SM00355">
    <property type="entry name" value="ZnF_C2H2"/>
    <property type="match status" value="6"/>
</dbReference>
<evidence type="ECO:0000256" key="13">
    <source>
        <dbReference type="ARBA" id="ARBA00023242"/>
    </source>
</evidence>
<evidence type="ECO:0000256" key="10">
    <source>
        <dbReference type="ARBA" id="ARBA00023015"/>
    </source>
</evidence>
<keyword evidence="6" id="KW-0479">Metal-binding</keyword>
<dbReference type="PROSITE" id="PS50280">
    <property type="entry name" value="SET"/>
    <property type="match status" value="1"/>
</dbReference>
<dbReference type="GO" id="GO:0003677">
    <property type="term" value="F:DNA binding"/>
    <property type="evidence" value="ECO:0007669"/>
    <property type="project" value="UniProtKB-KW"/>
</dbReference>
<reference evidence="19" key="2">
    <citation type="submission" date="2020-02" db="EMBL/GenBank/DDBJ databases">
        <title>Esox lucius (northern pike) genome, fEsoLuc1, primary haplotype.</title>
        <authorList>
            <person name="Myers G."/>
            <person name="Karagic N."/>
            <person name="Meyer A."/>
            <person name="Pippel M."/>
            <person name="Reichard M."/>
            <person name="Winkler S."/>
            <person name="Tracey A."/>
            <person name="Sims Y."/>
            <person name="Howe K."/>
            <person name="Rhie A."/>
            <person name="Formenti G."/>
            <person name="Durbin R."/>
            <person name="Fedrigo O."/>
            <person name="Jarvis E.D."/>
        </authorList>
    </citation>
    <scope>NUCLEOTIDE SEQUENCE [LARGE SCALE GENOMIC DNA]</scope>
</reference>
<dbReference type="PROSITE" id="PS50157">
    <property type="entry name" value="ZINC_FINGER_C2H2_2"/>
    <property type="match status" value="6"/>
</dbReference>
<dbReference type="Proteomes" id="UP000265140">
    <property type="component" value="Chromosome 25"/>
</dbReference>
<keyword evidence="12" id="KW-0804">Transcription</keyword>
<comment type="subcellular location">
    <subcellularLocation>
        <location evidence="1">Nucleus</location>
    </subcellularLocation>
</comment>
<feature type="domain" description="C2H2-type" evidence="16">
    <location>
        <begin position="602"/>
        <end position="629"/>
    </location>
</feature>
<dbReference type="Pfam" id="PF00096">
    <property type="entry name" value="zf-C2H2"/>
    <property type="match status" value="5"/>
</dbReference>
<proteinExistence type="inferred from homology"/>
<dbReference type="Ensembl" id="ENSELUT00000010469.3">
    <property type="protein sequence ID" value="ENSELUP00000029580.3"/>
    <property type="gene ID" value="ENSELUG00000006576.3"/>
</dbReference>
<feature type="domain" description="C2H2-type" evidence="16">
    <location>
        <begin position="546"/>
        <end position="573"/>
    </location>
</feature>
<keyword evidence="13" id="KW-0539">Nucleus</keyword>